<dbReference type="AlphaFoldDB" id="A0A0J1BEN8"/>
<evidence type="ECO:0000313" key="4">
    <source>
        <dbReference type="EMBL" id="KLT46584.1"/>
    </source>
</evidence>
<dbReference type="Pfam" id="PF03959">
    <property type="entry name" value="FSH1"/>
    <property type="match status" value="1"/>
</dbReference>
<feature type="compositionally biased region" description="Polar residues" evidence="2">
    <location>
        <begin position="248"/>
        <end position="262"/>
    </location>
</feature>
<keyword evidence="5" id="KW-1185">Reference proteome</keyword>
<dbReference type="GeneID" id="28982308"/>
<proteinExistence type="predicted"/>
<protein>
    <submittedName>
        <fullName evidence="4">FSH1-domain-containing protein</fullName>
    </submittedName>
</protein>
<dbReference type="InterPro" id="IPR005645">
    <property type="entry name" value="FSH-like_dom"/>
</dbReference>
<feature type="domain" description="Serine hydrolase" evidence="3">
    <location>
        <begin position="1"/>
        <end position="222"/>
    </location>
</feature>
<dbReference type="PANTHER" id="PTHR48070:SF6">
    <property type="entry name" value="ESTERASE OVCA2"/>
    <property type="match status" value="1"/>
</dbReference>
<reference evidence="4 5" key="1">
    <citation type="submission" date="2015-03" db="EMBL/GenBank/DDBJ databases">
        <title>Genomics and transcriptomics of the oil-accumulating basidiomycete yeast T. oleaginosus allow insights into substrate utilization and the diverse evolutionary trajectories of mating systems in fungi.</title>
        <authorList>
            <consortium name="DOE Joint Genome Institute"/>
            <person name="Kourist R."/>
            <person name="Kracht O."/>
            <person name="Bracharz F."/>
            <person name="Lipzen A."/>
            <person name="Nolan M."/>
            <person name="Ohm R."/>
            <person name="Grigoriev I."/>
            <person name="Sun S."/>
            <person name="Heitman J."/>
            <person name="Bruck T."/>
            <person name="Nowrousian M."/>
        </authorList>
    </citation>
    <scope>NUCLEOTIDE SEQUENCE [LARGE SCALE GENOMIC DNA]</scope>
    <source>
        <strain evidence="4 5">IBC0246</strain>
    </source>
</reference>
<dbReference type="InterPro" id="IPR050593">
    <property type="entry name" value="LovG"/>
</dbReference>
<accession>A0A0J1BEN8</accession>
<dbReference type="Proteomes" id="UP000053611">
    <property type="component" value="Unassembled WGS sequence"/>
</dbReference>
<evidence type="ECO:0000313" key="5">
    <source>
        <dbReference type="Proteomes" id="UP000053611"/>
    </source>
</evidence>
<dbReference type="InterPro" id="IPR029058">
    <property type="entry name" value="AB_hydrolase_fold"/>
</dbReference>
<evidence type="ECO:0000259" key="3">
    <source>
        <dbReference type="Pfam" id="PF03959"/>
    </source>
</evidence>
<gene>
    <name evidence="4" type="ORF">CC85DRAFT_281695</name>
</gene>
<organism evidence="4 5">
    <name type="scientific">Cutaneotrichosporon oleaginosum</name>
    <dbReference type="NCBI Taxonomy" id="879819"/>
    <lineage>
        <taxon>Eukaryota</taxon>
        <taxon>Fungi</taxon>
        <taxon>Dikarya</taxon>
        <taxon>Basidiomycota</taxon>
        <taxon>Agaricomycotina</taxon>
        <taxon>Tremellomycetes</taxon>
        <taxon>Trichosporonales</taxon>
        <taxon>Trichosporonaceae</taxon>
        <taxon>Cutaneotrichosporon</taxon>
    </lineage>
</organism>
<name>A0A0J1BEN8_9TREE</name>
<dbReference type="EMBL" id="KQ087177">
    <property type="protein sequence ID" value="KLT46584.1"/>
    <property type="molecule type" value="Genomic_DNA"/>
</dbReference>
<evidence type="ECO:0000256" key="1">
    <source>
        <dbReference type="ARBA" id="ARBA00022801"/>
    </source>
</evidence>
<dbReference type="GO" id="GO:0016787">
    <property type="term" value="F:hydrolase activity"/>
    <property type="evidence" value="ECO:0007669"/>
    <property type="project" value="UniProtKB-KW"/>
</dbReference>
<sequence length="283" mass="30880">MAAPIRVLALCGFTQNAHIYSKQLGAVRKTAKNAEFVFLEPPIIVHKADMPWNQNLDQFASNATTEEERQTPETTPRAWWLTDSDRKVYQRIDESIAYIHDFMAKNGPFDGIMGFSQGACMASLVAALLVKPGLHASWPAEPAMPSPKFVIAVGGFAPSSEIPDFAPFFPIPAAVPVLHVIGRTDVVVSEERSRSLIDACENSRVEYHTGGHFTPSKASWRHFFNAYITATYNGENQNDIPPVASFGPSGTSTPVTASQTPRGGTPVPPPEDLRQALPAPPRR</sequence>
<dbReference type="GO" id="GO:0005634">
    <property type="term" value="C:nucleus"/>
    <property type="evidence" value="ECO:0007669"/>
    <property type="project" value="TreeGrafter"/>
</dbReference>
<dbReference type="SUPFAM" id="SSF53474">
    <property type="entry name" value="alpha/beta-Hydrolases"/>
    <property type="match status" value="1"/>
</dbReference>
<dbReference type="PANTHER" id="PTHR48070">
    <property type="entry name" value="ESTERASE OVCA2"/>
    <property type="match status" value="1"/>
</dbReference>
<keyword evidence="1" id="KW-0378">Hydrolase</keyword>
<feature type="region of interest" description="Disordered" evidence="2">
    <location>
        <begin position="239"/>
        <end position="283"/>
    </location>
</feature>
<dbReference type="STRING" id="879819.A0A0J1BEN8"/>
<dbReference type="OrthoDB" id="2094269at2759"/>
<dbReference type="GO" id="GO:0005737">
    <property type="term" value="C:cytoplasm"/>
    <property type="evidence" value="ECO:0007669"/>
    <property type="project" value="TreeGrafter"/>
</dbReference>
<evidence type="ECO:0000256" key="2">
    <source>
        <dbReference type="SAM" id="MobiDB-lite"/>
    </source>
</evidence>
<dbReference type="RefSeq" id="XP_018283075.1">
    <property type="nucleotide sequence ID" value="XM_018421705.1"/>
</dbReference>
<dbReference type="Gene3D" id="3.40.50.1820">
    <property type="entry name" value="alpha/beta hydrolase"/>
    <property type="match status" value="1"/>
</dbReference>